<keyword evidence="1" id="KW-1133">Transmembrane helix</keyword>
<feature type="transmembrane region" description="Helical" evidence="1">
    <location>
        <begin position="208"/>
        <end position="225"/>
    </location>
</feature>
<evidence type="ECO:0000313" key="2">
    <source>
        <dbReference type="EMBL" id="MED6220561.1"/>
    </source>
</evidence>
<reference evidence="2 3" key="1">
    <citation type="journal article" date="2023" name="Plants (Basel)">
        <title>Bridging the Gap: Combining Genomics and Transcriptomics Approaches to Understand Stylosanthes scabra, an Orphan Legume from the Brazilian Caatinga.</title>
        <authorList>
            <person name="Ferreira-Neto J.R.C."/>
            <person name="da Silva M.D."/>
            <person name="Binneck E."/>
            <person name="de Melo N.F."/>
            <person name="da Silva R.H."/>
            <person name="de Melo A.L.T.M."/>
            <person name="Pandolfi V."/>
            <person name="Bustamante F.O."/>
            <person name="Brasileiro-Vidal A.C."/>
            <person name="Benko-Iseppon A.M."/>
        </authorList>
    </citation>
    <scope>NUCLEOTIDE SEQUENCE [LARGE SCALE GENOMIC DNA]</scope>
    <source>
        <tissue evidence="2">Leaves</tissue>
    </source>
</reference>
<keyword evidence="3" id="KW-1185">Reference proteome</keyword>
<comment type="caution">
    <text evidence="2">The sequence shown here is derived from an EMBL/GenBank/DDBJ whole genome shotgun (WGS) entry which is preliminary data.</text>
</comment>
<evidence type="ECO:0000256" key="1">
    <source>
        <dbReference type="SAM" id="Phobius"/>
    </source>
</evidence>
<protein>
    <submittedName>
        <fullName evidence="2">Uncharacterized protein</fullName>
    </submittedName>
</protein>
<dbReference type="Proteomes" id="UP001341840">
    <property type="component" value="Unassembled WGS sequence"/>
</dbReference>
<organism evidence="2 3">
    <name type="scientific">Stylosanthes scabra</name>
    <dbReference type="NCBI Taxonomy" id="79078"/>
    <lineage>
        <taxon>Eukaryota</taxon>
        <taxon>Viridiplantae</taxon>
        <taxon>Streptophyta</taxon>
        <taxon>Embryophyta</taxon>
        <taxon>Tracheophyta</taxon>
        <taxon>Spermatophyta</taxon>
        <taxon>Magnoliopsida</taxon>
        <taxon>eudicotyledons</taxon>
        <taxon>Gunneridae</taxon>
        <taxon>Pentapetalae</taxon>
        <taxon>rosids</taxon>
        <taxon>fabids</taxon>
        <taxon>Fabales</taxon>
        <taxon>Fabaceae</taxon>
        <taxon>Papilionoideae</taxon>
        <taxon>50 kb inversion clade</taxon>
        <taxon>dalbergioids sensu lato</taxon>
        <taxon>Dalbergieae</taxon>
        <taxon>Pterocarpus clade</taxon>
        <taxon>Stylosanthes</taxon>
    </lineage>
</organism>
<sequence length="226" mass="24941">MVEINGSGGSDSEKVLIWRAKWTFDGKSTLYAIKDQRKQRTSVLLRILNSCWYTKAGEVAGRRIGKPNRSLVDRGCREYRRMIYPSMKRRGVIGLKGSSLRKKLAMDKYHGDGTAAAAAVDELKMNPLLPASAAALFQATFSATFHAPVPLTGTVVQAMRKNHRRTLAQWFRRREFARGHAAGVVAVAAADGVVEEESMGLGKTVAEPQILLLLMVGVTVVVWGWR</sequence>
<gene>
    <name evidence="2" type="ORF">PIB30_045939</name>
</gene>
<keyword evidence="1" id="KW-0472">Membrane</keyword>
<keyword evidence="1" id="KW-0812">Transmembrane</keyword>
<dbReference type="EMBL" id="JASCZI010272144">
    <property type="protein sequence ID" value="MED6220561.1"/>
    <property type="molecule type" value="Genomic_DNA"/>
</dbReference>
<proteinExistence type="predicted"/>
<name>A0ABU6ZF17_9FABA</name>
<evidence type="ECO:0000313" key="3">
    <source>
        <dbReference type="Proteomes" id="UP001341840"/>
    </source>
</evidence>
<accession>A0ABU6ZF17</accession>